<evidence type="ECO:0000313" key="2">
    <source>
        <dbReference type="Proteomes" id="UP001237642"/>
    </source>
</evidence>
<comment type="caution">
    <text evidence="1">The sequence shown here is derived from an EMBL/GenBank/DDBJ whole genome shotgun (WGS) entry which is preliminary data.</text>
</comment>
<organism evidence="1 2">
    <name type="scientific">Heracleum sosnowskyi</name>
    <dbReference type="NCBI Taxonomy" id="360622"/>
    <lineage>
        <taxon>Eukaryota</taxon>
        <taxon>Viridiplantae</taxon>
        <taxon>Streptophyta</taxon>
        <taxon>Embryophyta</taxon>
        <taxon>Tracheophyta</taxon>
        <taxon>Spermatophyta</taxon>
        <taxon>Magnoliopsida</taxon>
        <taxon>eudicotyledons</taxon>
        <taxon>Gunneridae</taxon>
        <taxon>Pentapetalae</taxon>
        <taxon>asterids</taxon>
        <taxon>campanulids</taxon>
        <taxon>Apiales</taxon>
        <taxon>Apiaceae</taxon>
        <taxon>Apioideae</taxon>
        <taxon>apioid superclade</taxon>
        <taxon>Tordylieae</taxon>
        <taxon>Tordyliinae</taxon>
        <taxon>Heracleum</taxon>
    </lineage>
</organism>
<evidence type="ECO:0000313" key="1">
    <source>
        <dbReference type="EMBL" id="KAK1372667.1"/>
    </source>
</evidence>
<keyword evidence="2" id="KW-1185">Reference proteome</keyword>
<reference evidence="1" key="1">
    <citation type="submission" date="2023-02" db="EMBL/GenBank/DDBJ databases">
        <title>Genome of toxic invasive species Heracleum sosnowskyi carries increased number of genes despite the absence of recent whole-genome duplications.</title>
        <authorList>
            <person name="Schelkunov M."/>
            <person name="Shtratnikova V."/>
            <person name="Makarenko M."/>
            <person name="Klepikova A."/>
            <person name="Omelchenko D."/>
            <person name="Novikova G."/>
            <person name="Obukhova E."/>
            <person name="Bogdanov V."/>
            <person name="Penin A."/>
            <person name="Logacheva M."/>
        </authorList>
    </citation>
    <scope>NUCLEOTIDE SEQUENCE</scope>
    <source>
        <strain evidence="1">Hsosn_3</strain>
        <tissue evidence="1">Leaf</tissue>
    </source>
</reference>
<dbReference type="AlphaFoldDB" id="A0AAD8HSN2"/>
<dbReference type="InterPro" id="IPR032675">
    <property type="entry name" value="LRR_dom_sf"/>
</dbReference>
<dbReference type="Gene3D" id="3.80.10.10">
    <property type="entry name" value="Ribonuclease Inhibitor"/>
    <property type="match status" value="1"/>
</dbReference>
<accession>A0AAD8HSN2</accession>
<dbReference type="SUPFAM" id="SSF52047">
    <property type="entry name" value="RNI-like"/>
    <property type="match status" value="1"/>
</dbReference>
<gene>
    <name evidence="1" type="ORF">POM88_028860</name>
</gene>
<dbReference type="EMBL" id="JAUIZM010000007">
    <property type="protein sequence ID" value="KAK1372667.1"/>
    <property type="molecule type" value="Genomic_DNA"/>
</dbReference>
<dbReference type="Proteomes" id="UP001237642">
    <property type="component" value="Unassembled WGS sequence"/>
</dbReference>
<sequence length="161" mass="18552">MQMLTMLRICVCMMEITLRLLVLILLPLKTLHLTRCGSLKPMNNWVLPSLTSSYLRNVEFGDHISGFENLKEFTLSGCPDCFRDFEDDFTINCPNLERLALGPDFSHCDMLVYTPKLSYFEFRSGHVPRFSAGDGFPCIKEVDIDIELRDNVKLIYSLSWT</sequence>
<reference evidence="1" key="2">
    <citation type="submission" date="2023-05" db="EMBL/GenBank/DDBJ databases">
        <authorList>
            <person name="Schelkunov M.I."/>
        </authorList>
    </citation>
    <scope>NUCLEOTIDE SEQUENCE</scope>
    <source>
        <strain evidence="1">Hsosn_3</strain>
        <tissue evidence="1">Leaf</tissue>
    </source>
</reference>
<proteinExistence type="predicted"/>
<protein>
    <submittedName>
        <fullName evidence="1">Uncharacterized protein</fullName>
    </submittedName>
</protein>
<name>A0AAD8HSN2_9APIA</name>